<accession>A0A7X6MMF8</accession>
<evidence type="ECO:0000313" key="6">
    <source>
        <dbReference type="EMBL" id="NKZ10828.1"/>
    </source>
</evidence>
<name>A0A7X6MMF8_9MYCO</name>
<dbReference type="PROSITE" id="PS50977">
    <property type="entry name" value="HTH_TETR_2"/>
    <property type="match status" value="1"/>
</dbReference>
<dbReference type="SUPFAM" id="SSF48498">
    <property type="entry name" value="Tetracyclin repressor-like, C-terminal domain"/>
    <property type="match status" value="1"/>
</dbReference>
<dbReference type="Gene3D" id="1.10.10.60">
    <property type="entry name" value="Homeodomain-like"/>
    <property type="match status" value="1"/>
</dbReference>
<evidence type="ECO:0000256" key="3">
    <source>
        <dbReference type="ARBA" id="ARBA00023163"/>
    </source>
</evidence>
<evidence type="ECO:0000313" key="7">
    <source>
        <dbReference type="Proteomes" id="UP000518188"/>
    </source>
</evidence>
<evidence type="ECO:0000256" key="4">
    <source>
        <dbReference type="PROSITE-ProRule" id="PRU00335"/>
    </source>
</evidence>
<dbReference type="SUPFAM" id="SSF46689">
    <property type="entry name" value="Homeodomain-like"/>
    <property type="match status" value="1"/>
</dbReference>
<dbReference type="PANTHER" id="PTHR30055:SF234">
    <property type="entry name" value="HTH-TYPE TRANSCRIPTIONAL REGULATOR BETI"/>
    <property type="match status" value="1"/>
</dbReference>
<proteinExistence type="predicted"/>
<feature type="DNA-binding region" description="H-T-H motif" evidence="4">
    <location>
        <begin position="32"/>
        <end position="51"/>
    </location>
</feature>
<keyword evidence="2 4" id="KW-0238">DNA-binding</keyword>
<keyword evidence="3" id="KW-0804">Transcription</keyword>
<evidence type="ECO:0000256" key="1">
    <source>
        <dbReference type="ARBA" id="ARBA00023015"/>
    </source>
</evidence>
<dbReference type="EMBL" id="JAAXPJ010000002">
    <property type="protein sequence ID" value="NKZ10828.1"/>
    <property type="molecule type" value="Genomic_DNA"/>
</dbReference>
<dbReference type="Pfam" id="PF00440">
    <property type="entry name" value="TetR_N"/>
    <property type="match status" value="1"/>
</dbReference>
<dbReference type="InterPro" id="IPR025996">
    <property type="entry name" value="MT1864/Rv1816-like_C"/>
</dbReference>
<sequence length="200" mass="21582">MGRTARRAAANREAIVDAAEALLVKGGLSAVTVEAVAERADVAIQTVYNRVGRRPEVLVAVAERAVEENRRYMVSAFASPGTPLDRIVAVARAYVAFARERPRQFELLNTPPDEPDALERIAAKVEEQVGKLADILSDGVADGSIELDAEPSIAATTLWAMMEGVLALEWRTDRKVVDASAVQASAEFGLSTILNGLRRR</sequence>
<organism evidence="6 7">
    <name type="scientific">Mycolicibacterium septicum DSM 44393</name>
    <dbReference type="NCBI Taxonomy" id="1341646"/>
    <lineage>
        <taxon>Bacteria</taxon>
        <taxon>Bacillati</taxon>
        <taxon>Actinomycetota</taxon>
        <taxon>Actinomycetes</taxon>
        <taxon>Mycobacteriales</taxon>
        <taxon>Mycobacteriaceae</taxon>
        <taxon>Mycolicibacterium</taxon>
    </lineage>
</organism>
<evidence type="ECO:0000259" key="5">
    <source>
        <dbReference type="PROSITE" id="PS50977"/>
    </source>
</evidence>
<dbReference type="InterPro" id="IPR001647">
    <property type="entry name" value="HTH_TetR"/>
</dbReference>
<keyword evidence="1" id="KW-0805">Transcription regulation</keyword>
<comment type="caution">
    <text evidence="6">The sequence shown here is derived from an EMBL/GenBank/DDBJ whole genome shotgun (WGS) entry which is preliminary data.</text>
</comment>
<dbReference type="InterPro" id="IPR036271">
    <property type="entry name" value="Tet_transcr_reg_TetR-rel_C_sf"/>
</dbReference>
<feature type="domain" description="HTH tetR-type" evidence="5">
    <location>
        <begin position="9"/>
        <end position="69"/>
    </location>
</feature>
<reference evidence="6 7" key="1">
    <citation type="submission" date="2020-04" db="EMBL/GenBank/DDBJ databases">
        <title>MicrobeNet Type strains.</title>
        <authorList>
            <person name="Nicholson A.C."/>
        </authorList>
    </citation>
    <scope>NUCLEOTIDE SEQUENCE [LARGE SCALE GENOMIC DNA]</scope>
    <source>
        <strain evidence="6 7">ATCC 700731</strain>
    </source>
</reference>
<dbReference type="Proteomes" id="UP000518188">
    <property type="component" value="Unassembled WGS sequence"/>
</dbReference>
<evidence type="ECO:0000256" key="2">
    <source>
        <dbReference type="ARBA" id="ARBA00023125"/>
    </source>
</evidence>
<dbReference type="GO" id="GO:0000976">
    <property type="term" value="F:transcription cis-regulatory region binding"/>
    <property type="evidence" value="ECO:0007669"/>
    <property type="project" value="TreeGrafter"/>
</dbReference>
<dbReference type="GO" id="GO:0003700">
    <property type="term" value="F:DNA-binding transcription factor activity"/>
    <property type="evidence" value="ECO:0007669"/>
    <property type="project" value="TreeGrafter"/>
</dbReference>
<dbReference type="PANTHER" id="PTHR30055">
    <property type="entry name" value="HTH-TYPE TRANSCRIPTIONAL REGULATOR RUTR"/>
    <property type="match status" value="1"/>
</dbReference>
<dbReference type="InterPro" id="IPR009057">
    <property type="entry name" value="Homeodomain-like_sf"/>
</dbReference>
<gene>
    <name evidence="6" type="ORF">HGA11_07535</name>
</gene>
<dbReference type="AlphaFoldDB" id="A0A7X6MMF8"/>
<dbReference type="InterPro" id="IPR050109">
    <property type="entry name" value="HTH-type_TetR-like_transc_reg"/>
</dbReference>
<dbReference type="Gene3D" id="1.10.357.10">
    <property type="entry name" value="Tetracycline Repressor, domain 2"/>
    <property type="match status" value="1"/>
</dbReference>
<dbReference type="Pfam" id="PF13305">
    <property type="entry name" value="TetR_C_33"/>
    <property type="match status" value="1"/>
</dbReference>
<protein>
    <submittedName>
        <fullName evidence="6">TetR/AcrR family transcriptional regulator</fullName>
    </submittedName>
</protein>